<dbReference type="Proteomes" id="UP000008703">
    <property type="component" value="Chromosome"/>
</dbReference>
<evidence type="ECO:0000256" key="2">
    <source>
        <dbReference type="SAM" id="SignalP"/>
    </source>
</evidence>
<dbReference type="PROSITE" id="PS51257">
    <property type="entry name" value="PROKAR_LIPOPROTEIN"/>
    <property type="match status" value="1"/>
</dbReference>
<dbReference type="HOGENOM" id="CLU_2208665_0_0_11"/>
<feature type="chain" id="PRO_5038389056" description="Lipoprotein" evidence="2">
    <location>
        <begin position="21"/>
        <end position="107"/>
    </location>
</feature>
<keyword evidence="4" id="KW-1185">Reference proteome</keyword>
<dbReference type="EMBL" id="CP002994">
    <property type="protein sequence ID" value="AEM87076.1"/>
    <property type="molecule type" value="Genomic_DNA"/>
</dbReference>
<dbReference type="KEGG" id="svl:Strvi_7741"/>
<evidence type="ECO:0000256" key="1">
    <source>
        <dbReference type="SAM" id="MobiDB-lite"/>
    </source>
</evidence>
<feature type="region of interest" description="Disordered" evidence="1">
    <location>
        <begin position="21"/>
        <end position="47"/>
    </location>
</feature>
<gene>
    <name evidence="3" type="ORF">Strvi_7741</name>
</gene>
<proteinExistence type="predicted"/>
<evidence type="ECO:0000313" key="3">
    <source>
        <dbReference type="EMBL" id="AEM87076.1"/>
    </source>
</evidence>
<keyword evidence="2" id="KW-0732">Signal</keyword>
<reference evidence="3" key="1">
    <citation type="submission" date="2011-08" db="EMBL/GenBank/DDBJ databases">
        <title>Complete sequence of chromosome of Streptomyces violaceusniger Tu 4113.</title>
        <authorList>
            <consortium name="US DOE Joint Genome Institute"/>
            <person name="Lucas S."/>
            <person name="Han J."/>
            <person name="Lapidus A."/>
            <person name="Cheng J.-F."/>
            <person name="Goodwin L."/>
            <person name="Pitluck S."/>
            <person name="Peters L."/>
            <person name="Ivanova N."/>
            <person name="Daligault H."/>
            <person name="Detter J.C."/>
            <person name="Han C."/>
            <person name="Tapia R."/>
            <person name="Land M."/>
            <person name="Hauser L."/>
            <person name="Kyrpides N."/>
            <person name="Ivanova N."/>
            <person name="Pagani I."/>
            <person name="Hagen A."/>
            <person name="Katz L."/>
            <person name="Fiedler H.-P."/>
            <person name="Keasling J."/>
            <person name="Fortman J."/>
            <person name="Woyke T."/>
        </authorList>
    </citation>
    <scope>NUCLEOTIDE SEQUENCE [LARGE SCALE GENOMIC DNA]</scope>
    <source>
        <strain evidence="3">Tu 4113</strain>
    </source>
</reference>
<feature type="signal peptide" evidence="2">
    <location>
        <begin position="1"/>
        <end position="20"/>
    </location>
</feature>
<dbReference type="AlphaFoldDB" id="G2P7B6"/>
<sequence>MRTIAITAAALMLAAAAVGCSSNTSDDKPAKAPTSQPAKPTPTLDPTEARAACVDAIAKAIQDDNDPEETGDRPAECKSIADSDWLDAYMDGLHQRNQKNLDSLGGS</sequence>
<evidence type="ECO:0008006" key="5">
    <source>
        <dbReference type="Google" id="ProtNLM"/>
    </source>
</evidence>
<name>G2P7B6_STRV4</name>
<evidence type="ECO:0000313" key="4">
    <source>
        <dbReference type="Proteomes" id="UP000008703"/>
    </source>
</evidence>
<organism evidence="3 4">
    <name type="scientific">Streptomyces violaceusniger (strain Tu 4113)</name>
    <dbReference type="NCBI Taxonomy" id="653045"/>
    <lineage>
        <taxon>Bacteria</taxon>
        <taxon>Bacillati</taxon>
        <taxon>Actinomycetota</taxon>
        <taxon>Actinomycetes</taxon>
        <taxon>Kitasatosporales</taxon>
        <taxon>Streptomycetaceae</taxon>
        <taxon>Streptomyces</taxon>
        <taxon>Streptomyces violaceusniger group</taxon>
    </lineage>
</organism>
<protein>
    <recommendedName>
        <fullName evidence="5">Lipoprotein</fullName>
    </recommendedName>
</protein>
<accession>G2P7B6</accession>
<dbReference type="RefSeq" id="WP_014060546.1">
    <property type="nucleotide sequence ID" value="NC_015957.1"/>
</dbReference>